<dbReference type="Gene3D" id="3.30.70.360">
    <property type="match status" value="1"/>
</dbReference>
<dbReference type="InterPro" id="IPR011650">
    <property type="entry name" value="Peptidase_M20_dimer"/>
</dbReference>
<keyword evidence="5" id="KW-0378">Hydrolase</keyword>
<comment type="cofactor">
    <cofactor evidence="1">
        <name>Mn(2+)</name>
        <dbReference type="ChEBI" id="CHEBI:29035"/>
    </cofactor>
</comment>
<dbReference type="GO" id="GO:0046872">
    <property type="term" value="F:metal ion binding"/>
    <property type="evidence" value="ECO:0007669"/>
    <property type="project" value="UniProtKB-KW"/>
</dbReference>
<dbReference type="InterPro" id="IPR002933">
    <property type="entry name" value="Peptidase_M20"/>
</dbReference>
<dbReference type="SUPFAM" id="SSF55031">
    <property type="entry name" value="Bacterial exopeptidase dimerisation domain"/>
    <property type="match status" value="1"/>
</dbReference>
<dbReference type="Proteomes" id="UP000009149">
    <property type="component" value="Chromosome"/>
</dbReference>
<keyword evidence="4 7" id="KW-0479">Metal-binding</keyword>
<feature type="binding site" evidence="7">
    <location>
        <position position="131"/>
    </location>
    <ligand>
        <name>Zn(2+)</name>
        <dbReference type="ChEBI" id="CHEBI:29105"/>
        <label>2</label>
    </ligand>
</feature>
<feature type="binding site" evidence="7">
    <location>
        <position position="193"/>
    </location>
    <ligand>
        <name>Zn(2+)</name>
        <dbReference type="ChEBI" id="CHEBI:29105"/>
        <label>1</label>
    </ligand>
</feature>
<accession>B3E0E6</accession>
<evidence type="ECO:0000256" key="1">
    <source>
        <dbReference type="ARBA" id="ARBA00001936"/>
    </source>
</evidence>
<dbReference type="PROSITE" id="PS00758">
    <property type="entry name" value="ARGE_DAPE_CPG2_1"/>
    <property type="match status" value="1"/>
</dbReference>
<dbReference type="SUPFAM" id="SSF53187">
    <property type="entry name" value="Zn-dependent exopeptidases"/>
    <property type="match status" value="1"/>
</dbReference>
<dbReference type="PIRSF" id="PIRSF001235">
    <property type="entry name" value="Amidase_carbamoylase"/>
    <property type="match status" value="1"/>
</dbReference>
<name>B3E0E6_METI4</name>
<dbReference type="HOGENOM" id="CLU_024588_6_1_0"/>
<feature type="domain" description="Peptidase M20 dimerisation" evidence="9">
    <location>
        <begin position="222"/>
        <end position="309"/>
    </location>
</feature>
<evidence type="ECO:0000313" key="10">
    <source>
        <dbReference type="EMBL" id="ACD84375.1"/>
    </source>
</evidence>
<dbReference type="AlphaFoldDB" id="B3E0E6"/>
<organism evidence="10 11">
    <name type="scientific">Methylacidiphilum infernorum (isolate V4)</name>
    <name type="common">Methylokorus infernorum (strain V4)</name>
    <dbReference type="NCBI Taxonomy" id="481448"/>
    <lineage>
        <taxon>Bacteria</taxon>
        <taxon>Pseudomonadati</taxon>
        <taxon>Verrucomicrobiota</taxon>
        <taxon>Methylacidiphilae</taxon>
        <taxon>Methylacidiphilales</taxon>
        <taxon>Methylacidiphilaceae</taxon>
        <taxon>Methylacidiphilum (ex Ratnadevi et al. 2023)</taxon>
    </lineage>
</organism>
<dbReference type="PANTHER" id="PTHR32494:SF19">
    <property type="entry name" value="ALLANTOATE DEIMINASE-RELATED"/>
    <property type="match status" value="1"/>
</dbReference>
<evidence type="ECO:0000256" key="5">
    <source>
        <dbReference type="ARBA" id="ARBA00022801"/>
    </source>
</evidence>
<feature type="binding site" evidence="7">
    <location>
        <position position="85"/>
    </location>
    <ligand>
        <name>Zn(2+)</name>
        <dbReference type="ChEBI" id="CHEBI:29105"/>
        <label>1</label>
    </ligand>
</feature>
<dbReference type="InterPro" id="IPR010158">
    <property type="entry name" value="Amidase_Cbmase"/>
</dbReference>
<dbReference type="Pfam" id="PF01546">
    <property type="entry name" value="Peptidase_M20"/>
    <property type="match status" value="1"/>
</dbReference>
<gene>
    <name evidence="10" type="primary">argE</name>
    <name evidence="10" type="ordered locus">Minf_2321</name>
</gene>
<protein>
    <submittedName>
        <fullName evidence="10">Acetylornithine deacetylase/Succinyl-diaminopimelate desuccinylase or related deacylase</fullName>
    </submittedName>
</protein>
<dbReference type="Gene3D" id="3.40.630.10">
    <property type="entry name" value="Zn peptidases"/>
    <property type="match status" value="1"/>
</dbReference>
<dbReference type="KEGG" id="min:Minf_2321"/>
<dbReference type="CDD" id="cd03884">
    <property type="entry name" value="M20_bAS"/>
    <property type="match status" value="1"/>
</dbReference>
<dbReference type="RefSeq" id="WP_012464655.1">
    <property type="nucleotide sequence ID" value="NC_010794.1"/>
</dbReference>
<comment type="cofactor">
    <cofactor evidence="7">
        <name>Zn(2+)</name>
        <dbReference type="ChEBI" id="CHEBI:29105"/>
    </cofactor>
    <text evidence="7">Binds 2 Zn(2+) ions per subunit.</text>
</comment>
<evidence type="ECO:0000256" key="3">
    <source>
        <dbReference type="ARBA" id="ARBA00011738"/>
    </source>
</evidence>
<sequence>MKKRQLDWLKEADKIGHRLEILGHISERNGVLDRPPFSASIRKALEVVGSWMEEAGLIPTMDAFGNLRGAGIREKQKPALLIGSHLDTVPGGGRFDGALGIVLGITAASILRDRMADFPFAIDVIAFQEEEGVRFRSGCLGSRAFLGLLEEKDWELKDASGISVRQARDRFSIAGWPLKDPRPEEIFGYFEAHIEQGPLLETMGLPLGVVSGIVAQQRLLFRFRGEGGHAGCRPMKIRHDALCAAAAFVSFVEDSALAEPEAVATVGEIHCRPGAVNMIPHLVELAVDIRHPQETVLDRFSQKLQEKAIEISRQRLVEVEWQKTERFGAVGSDPNWQDRLSAVLATIQGEAPRLWSGAGHDAAVFGQHVPMVMLFVRCRGGISHDPAEWVSRDDIALALKAMVGFIEGFLPSSA</sequence>
<feature type="binding site" evidence="8">
    <location>
        <position position="277"/>
    </location>
    <ligand>
        <name>allantoate</name>
        <dbReference type="ChEBI" id="CHEBI:17536"/>
    </ligand>
</feature>
<evidence type="ECO:0000259" key="9">
    <source>
        <dbReference type="Pfam" id="PF07687"/>
    </source>
</evidence>
<keyword evidence="7" id="KW-0862">Zinc</keyword>
<comment type="subunit">
    <text evidence="3">Homodimer.</text>
</comment>
<feature type="binding site" evidence="7">
    <location>
        <position position="96"/>
    </location>
    <ligand>
        <name>Zn(2+)</name>
        <dbReference type="ChEBI" id="CHEBI:29105"/>
        <label>1</label>
    </ligand>
</feature>
<evidence type="ECO:0000256" key="2">
    <source>
        <dbReference type="ARBA" id="ARBA00006153"/>
    </source>
</evidence>
<dbReference type="InterPro" id="IPR036264">
    <property type="entry name" value="Bact_exopeptidase_dim_dom"/>
</dbReference>
<dbReference type="Pfam" id="PF07687">
    <property type="entry name" value="M20_dimer"/>
    <property type="match status" value="1"/>
</dbReference>
<feature type="binding site" evidence="8">
    <location>
        <position position="290"/>
    </location>
    <ligand>
        <name>allantoate</name>
        <dbReference type="ChEBI" id="CHEBI:17536"/>
    </ligand>
</feature>
<dbReference type="EMBL" id="CP000975">
    <property type="protein sequence ID" value="ACD84375.1"/>
    <property type="molecule type" value="Genomic_DNA"/>
</dbReference>
<dbReference type="GO" id="GO:0016813">
    <property type="term" value="F:hydrolase activity, acting on carbon-nitrogen (but not peptide) bonds, in linear amidines"/>
    <property type="evidence" value="ECO:0007669"/>
    <property type="project" value="InterPro"/>
</dbReference>
<dbReference type="OrthoDB" id="9808195at2"/>
<evidence type="ECO:0000256" key="8">
    <source>
        <dbReference type="PIRSR" id="PIRSR001235-2"/>
    </source>
</evidence>
<feature type="binding site" evidence="7">
    <location>
        <position position="96"/>
    </location>
    <ligand>
        <name>Zn(2+)</name>
        <dbReference type="ChEBI" id="CHEBI:29105"/>
        <label>2</label>
    </ligand>
</feature>
<comment type="similarity">
    <text evidence="2">Belongs to the peptidase M20 family.</text>
</comment>
<dbReference type="PANTHER" id="PTHR32494">
    <property type="entry name" value="ALLANTOATE DEIMINASE-RELATED"/>
    <property type="match status" value="1"/>
</dbReference>
<evidence type="ECO:0000313" key="11">
    <source>
        <dbReference type="Proteomes" id="UP000009149"/>
    </source>
</evidence>
<proteinExistence type="inferred from homology"/>
<keyword evidence="6" id="KW-0464">Manganese</keyword>
<reference evidence="10 11" key="1">
    <citation type="journal article" date="2008" name="Biol. Direct">
        <title>Complete genome sequence of the extremely acidophilic methanotroph isolate V4, Methylacidiphilum infernorum, a representative of the bacterial phylum Verrucomicrobia.</title>
        <authorList>
            <person name="Hou S."/>
            <person name="Makarova K.S."/>
            <person name="Saw J.H."/>
            <person name="Senin P."/>
            <person name="Ly B.V."/>
            <person name="Zhou Z."/>
            <person name="Ren Y."/>
            <person name="Wang J."/>
            <person name="Galperin M.Y."/>
            <person name="Omelchenko M.V."/>
            <person name="Wolf Y.I."/>
            <person name="Yutin N."/>
            <person name="Koonin E.V."/>
            <person name="Stott M.B."/>
            <person name="Mountain B.W."/>
            <person name="Crowe M.A."/>
            <person name="Smirnova A.V."/>
            <person name="Dunfield P.F."/>
            <person name="Feng L."/>
            <person name="Wang L."/>
            <person name="Alam M."/>
        </authorList>
    </citation>
    <scope>NUCLEOTIDE SEQUENCE [LARGE SCALE GENOMIC DNA]</scope>
    <source>
        <strain evidence="11">Isolate V4</strain>
    </source>
</reference>
<dbReference type="STRING" id="481448.Minf_2321"/>
<feature type="binding site" evidence="7">
    <location>
        <position position="384"/>
    </location>
    <ligand>
        <name>Zn(2+)</name>
        <dbReference type="ChEBI" id="CHEBI:29105"/>
        <label>2</label>
    </ligand>
</feature>
<evidence type="ECO:0000256" key="6">
    <source>
        <dbReference type="ARBA" id="ARBA00023211"/>
    </source>
</evidence>
<dbReference type="eggNOG" id="COG0624">
    <property type="taxonomic scope" value="Bacteria"/>
</dbReference>
<evidence type="ECO:0000256" key="7">
    <source>
        <dbReference type="PIRSR" id="PIRSR001235-1"/>
    </source>
</evidence>
<dbReference type="InterPro" id="IPR001261">
    <property type="entry name" value="ArgE/DapE_CS"/>
</dbReference>
<dbReference type="NCBIfam" id="TIGR01879">
    <property type="entry name" value="hydantase"/>
    <property type="match status" value="1"/>
</dbReference>
<feature type="binding site" evidence="8">
    <location>
        <position position="218"/>
    </location>
    <ligand>
        <name>allantoate</name>
        <dbReference type="ChEBI" id="CHEBI:17536"/>
    </ligand>
</feature>
<evidence type="ECO:0000256" key="4">
    <source>
        <dbReference type="ARBA" id="ARBA00022723"/>
    </source>
</evidence>